<dbReference type="Proteomes" id="UP001432251">
    <property type="component" value="Chromosome"/>
</dbReference>
<evidence type="ECO:0000313" key="2">
    <source>
        <dbReference type="Proteomes" id="UP001432251"/>
    </source>
</evidence>
<protein>
    <submittedName>
        <fullName evidence="1">Alginate lyase family protein</fullName>
    </submittedName>
</protein>
<evidence type="ECO:0000313" key="1">
    <source>
        <dbReference type="EMBL" id="WWQ68397.1"/>
    </source>
</evidence>
<name>A0ACD5AMA6_9ACTN</name>
<sequence>MSVTAGSPAWYLRRLSRMGPREVAGRAGDAVRRRRWRTARPACPTVTDARFTAVLPAGAIAAIPPDAAKRLVAEADRLMYGHVEYFGVVRDDLVDPDWWHDPKTGRRAPFGYCFGVPYRDEEAVGDIKQIWELSRHQYLTVLAAAYAVTGDDRYAERVADHLRSWWAANPPLRGVHWISGIELGIRLLSWVWVRRLLDGWPGAAALFEQNPVAVQQIWHHQRWLAAFPSRGSSANNHVIAEAAGQLSAACAFDWFPSSARWRAGALRSLERNLRANTFLSGINRELASEYHGLVLELGLAALAEADAADVTVPATVRLVLLRMTDALAAVVDNRLRPPRQGDADDGHGLVVDGAGTDRWGSLLATGDAVFGRLDWWPDVTGTDVRTPLLAALVKPGEPAATRPASRPAHFADAGLTILRGPEEIWCRCDGGPHGFLSIAAHAHADALSVEVRHDGVDVLADPGTYCYHGQPEWRQYFRSTLGHNTLCLDGADQSVSGGPFLWTRHAESRVLVADTDAPVARWCAEHDGYQDAVHRRQVELTPAEREVKVIDEVRGPGRSVQLAFHLGPTVSADLVDHRARLTWTRDGEERSAVLDLPAELSWQAHSGESEPPLGWYSAGFGRKEPATTLVGTGTRSADGTDGFTTVLRFHG</sequence>
<accession>A0ACD5AMA6</accession>
<keyword evidence="2" id="KW-1185">Reference proteome</keyword>
<organism evidence="1 2">
    <name type="scientific">Streptomyces citrinus</name>
    <dbReference type="NCBI Taxonomy" id="3118173"/>
    <lineage>
        <taxon>Bacteria</taxon>
        <taxon>Bacillati</taxon>
        <taxon>Actinomycetota</taxon>
        <taxon>Actinomycetes</taxon>
        <taxon>Kitasatosporales</taxon>
        <taxon>Streptomycetaceae</taxon>
        <taxon>Streptomyces</taxon>
    </lineage>
</organism>
<gene>
    <name evidence="1" type="ORF">V2W30_37075</name>
</gene>
<dbReference type="EMBL" id="CP146022">
    <property type="protein sequence ID" value="WWQ68397.1"/>
    <property type="molecule type" value="Genomic_DNA"/>
</dbReference>
<proteinExistence type="predicted"/>
<reference evidence="1" key="1">
    <citation type="journal article" date="2025" name="Int. J. Syst. Evol. Microbiol.">
        <title>Streptomyces citrinus sp. nov., with yellow diffusible pigment.</title>
        <authorList>
            <person name="He Y."/>
            <person name="Yang E."/>
            <person name="Xu J."/>
            <person name="Sun Y."/>
            <person name="Sun L."/>
        </authorList>
    </citation>
    <scope>NUCLEOTIDE SEQUENCE</scope>
    <source>
        <strain evidence="1">Q6</strain>
    </source>
</reference>
<keyword evidence="1" id="KW-0456">Lyase</keyword>